<organism evidence="1 2">
    <name type="scientific">Rhizopus stolonifer</name>
    <name type="common">Rhizopus nigricans</name>
    <dbReference type="NCBI Taxonomy" id="4846"/>
    <lineage>
        <taxon>Eukaryota</taxon>
        <taxon>Fungi</taxon>
        <taxon>Fungi incertae sedis</taxon>
        <taxon>Mucoromycota</taxon>
        <taxon>Mucoromycotina</taxon>
        <taxon>Mucoromycetes</taxon>
        <taxon>Mucorales</taxon>
        <taxon>Mucorineae</taxon>
        <taxon>Rhizopodaceae</taxon>
        <taxon>Rhizopus</taxon>
    </lineage>
</organism>
<feature type="non-terminal residue" evidence="1">
    <location>
        <position position="1"/>
    </location>
</feature>
<name>A0A367IIP6_RHIST</name>
<comment type="caution">
    <text evidence="1">The sequence shown here is derived from an EMBL/GenBank/DDBJ whole genome shotgun (WGS) entry which is preliminary data.</text>
</comment>
<dbReference type="STRING" id="4846.A0A367IIP6"/>
<dbReference type="EMBL" id="PJQM01008029">
    <property type="protein sequence ID" value="RCH77496.1"/>
    <property type="molecule type" value="Genomic_DNA"/>
</dbReference>
<proteinExistence type="predicted"/>
<gene>
    <name evidence="1" type="ORF">CU098_001049</name>
</gene>
<feature type="non-terminal residue" evidence="1">
    <location>
        <position position="81"/>
    </location>
</feature>
<accession>A0A367IIP6</accession>
<dbReference type="OrthoDB" id="408788at2759"/>
<sequence>PNHNMSSIAPPLHRGMLELERSAFRKVVSTLAIKVPTTNVGVVMKSFSKDLFNLPRFRNVLPVPGSRESKLVLLRNDLSRI</sequence>
<evidence type="ECO:0000313" key="2">
    <source>
        <dbReference type="Proteomes" id="UP000253551"/>
    </source>
</evidence>
<protein>
    <submittedName>
        <fullName evidence="1">Uncharacterized protein</fullName>
    </submittedName>
</protein>
<keyword evidence="2" id="KW-1185">Reference proteome</keyword>
<evidence type="ECO:0000313" key="1">
    <source>
        <dbReference type="EMBL" id="RCH77496.1"/>
    </source>
</evidence>
<dbReference type="Proteomes" id="UP000253551">
    <property type="component" value="Unassembled WGS sequence"/>
</dbReference>
<reference evidence="1 2" key="1">
    <citation type="journal article" date="2018" name="G3 (Bethesda)">
        <title>Phylogenetic and Phylogenomic Definition of Rhizopus Species.</title>
        <authorList>
            <person name="Gryganskyi A.P."/>
            <person name="Golan J."/>
            <person name="Dolatabadi S."/>
            <person name="Mondo S."/>
            <person name="Robb S."/>
            <person name="Idnurm A."/>
            <person name="Muszewska A."/>
            <person name="Steczkiewicz K."/>
            <person name="Masonjones S."/>
            <person name="Liao H.L."/>
            <person name="Gajdeczka M.T."/>
            <person name="Anike F."/>
            <person name="Vuek A."/>
            <person name="Anishchenko I.M."/>
            <person name="Voigt K."/>
            <person name="de Hoog G.S."/>
            <person name="Smith M.E."/>
            <person name="Heitman J."/>
            <person name="Vilgalys R."/>
            <person name="Stajich J.E."/>
        </authorList>
    </citation>
    <scope>NUCLEOTIDE SEQUENCE [LARGE SCALE GENOMIC DNA]</scope>
    <source>
        <strain evidence="1 2">LSU 92-RS-03</strain>
    </source>
</reference>
<dbReference type="AlphaFoldDB" id="A0A367IIP6"/>